<organism evidence="7 8">
    <name type="scientific">Empedobacter brevis NBRC 14943 = ATCC 43319</name>
    <dbReference type="NCBI Taxonomy" id="1218108"/>
    <lineage>
        <taxon>Bacteria</taxon>
        <taxon>Pseudomonadati</taxon>
        <taxon>Bacteroidota</taxon>
        <taxon>Flavobacteriia</taxon>
        <taxon>Flavobacteriales</taxon>
        <taxon>Weeksellaceae</taxon>
        <taxon>Empedobacter</taxon>
    </lineage>
</organism>
<feature type="domain" description="D-isomer specific 2-hydroxyacid dehydrogenase catalytic" evidence="5">
    <location>
        <begin position="5"/>
        <end position="330"/>
    </location>
</feature>
<dbReference type="CDD" id="cd12183">
    <property type="entry name" value="LDH_like_2"/>
    <property type="match status" value="1"/>
</dbReference>
<proteinExistence type="inferred from homology"/>
<evidence type="ECO:0000259" key="6">
    <source>
        <dbReference type="Pfam" id="PF02826"/>
    </source>
</evidence>
<dbReference type="InterPro" id="IPR006139">
    <property type="entry name" value="D-isomer_2_OHA_DH_cat_dom"/>
</dbReference>
<dbReference type="Pfam" id="PF00389">
    <property type="entry name" value="2-Hacid_dh"/>
    <property type="match status" value="1"/>
</dbReference>
<comment type="similarity">
    <text evidence="1 4">Belongs to the D-isomer specific 2-hydroxyacid dehydrogenase family.</text>
</comment>
<evidence type="ECO:0000256" key="4">
    <source>
        <dbReference type="RuleBase" id="RU003719"/>
    </source>
</evidence>
<dbReference type="Pfam" id="PF02826">
    <property type="entry name" value="2-Hacid_dh_C"/>
    <property type="match status" value="1"/>
</dbReference>
<dbReference type="GO" id="GO:0008720">
    <property type="term" value="F:D-lactate dehydrogenase (NAD+) activity"/>
    <property type="evidence" value="ECO:0007669"/>
    <property type="project" value="TreeGrafter"/>
</dbReference>
<evidence type="ECO:0000256" key="3">
    <source>
        <dbReference type="ARBA" id="ARBA00023027"/>
    </source>
</evidence>
<evidence type="ECO:0000313" key="7">
    <source>
        <dbReference type="EMBL" id="GEM51148.1"/>
    </source>
</evidence>
<feature type="domain" description="D-isomer specific 2-hydroxyacid dehydrogenase NAD-binding" evidence="6">
    <location>
        <begin position="112"/>
        <end position="299"/>
    </location>
</feature>
<dbReference type="InterPro" id="IPR036291">
    <property type="entry name" value="NAD(P)-bd_dom_sf"/>
</dbReference>
<dbReference type="InterPro" id="IPR058205">
    <property type="entry name" value="D-LDH-like"/>
</dbReference>
<comment type="caution">
    <text evidence="7">The sequence shown here is derived from an EMBL/GenBank/DDBJ whole genome shotgun (WGS) entry which is preliminary data.</text>
</comment>
<protein>
    <submittedName>
        <fullName evidence="7">Lactate dehydrogenase</fullName>
    </submittedName>
</protein>
<dbReference type="InterPro" id="IPR006140">
    <property type="entry name" value="D-isomer_DH_NAD-bd"/>
</dbReference>
<dbReference type="SUPFAM" id="SSF51735">
    <property type="entry name" value="NAD(P)-binding Rossmann-fold domains"/>
    <property type="match status" value="1"/>
</dbReference>
<accession>A0A511NF94</accession>
<dbReference type="Gene3D" id="3.40.50.720">
    <property type="entry name" value="NAD(P)-binding Rossmann-like Domain"/>
    <property type="match status" value="2"/>
</dbReference>
<keyword evidence="8" id="KW-1185">Reference proteome</keyword>
<dbReference type="InterPro" id="IPR029753">
    <property type="entry name" value="D-isomer_DH_CS"/>
</dbReference>
<name>A0A511NF94_9FLAO</name>
<dbReference type="PROSITE" id="PS00065">
    <property type="entry name" value="D_2_HYDROXYACID_DH_1"/>
    <property type="match status" value="1"/>
</dbReference>
<dbReference type="Proteomes" id="UP000321245">
    <property type="component" value="Unassembled WGS sequence"/>
</dbReference>
<evidence type="ECO:0000313" key="8">
    <source>
        <dbReference type="Proteomes" id="UP000321245"/>
    </source>
</evidence>
<dbReference type="PANTHER" id="PTHR43026:SF1">
    <property type="entry name" value="2-HYDROXYACID DEHYDROGENASE HOMOLOG 1-RELATED"/>
    <property type="match status" value="1"/>
</dbReference>
<sequence length="332" mass="37329">MQMKIAFFSSKPYDKTFFETENKKYGFELNFYETHLGPHIVKAIEDEKAVCVFVNDKVNRQVIEVLANKGVEIIALRCAGFNNVDLEAAKEFGIKVCRVPAYSPEAVAEHTMAMLLTLNRKTHKAYNRVREQNFALNGLLGFNLFQKTIGIVGTGKIGKAFVNIAKGFGCKIIAYDLYPDEDLASNGIEYTDLKTLFTTADIISLHCPLTPENHYMINQHTIELMKDGVTIINTSRGGLINTHDAIEALKKHKIGYLGIDVYEQEEKLFFKDLSAEIIQDDTIQRLTSFPNVLVTAHQAFFTQEALEQISEITMRSISEIAQKGSTAEIVML</sequence>
<dbReference type="EMBL" id="BJXC01000004">
    <property type="protein sequence ID" value="GEM51148.1"/>
    <property type="molecule type" value="Genomic_DNA"/>
</dbReference>
<keyword evidence="3" id="KW-0520">NAD</keyword>
<evidence type="ECO:0000259" key="5">
    <source>
        <dbReference type="Pfam" id="PF00389"/>
    </source>
</evidence>
<dbReference type="InterPro" id="IPR029752">
    <property type="entry name" value="D-isomer_DH_CS1"/>
</dbReference>
<keyword evidence="2 4" id="KW-0560">Oxidoreductase</keyword>
<evidence type="ECO:0000256" key="2">
    <source>
        <dbReference type="ARBA" id="ARBA00023002"/>
    </source>
</evidence>
<evidence type="ECO:0000256" key="1">
    <source>
        <dbReference type="ARBA" id="ARBA00005854"/>
    </source>
</evidence>
<dbReference type="PANTHER" id="PTHR43026">
    <property type="entry name" value="2-HYDROXYACID DEHYDROGENASE HOMOLOG 1-RELATED"/>
    <property type="match status" value="1"/>
</dbReference>
<dbReference type="PROSITE" id="PS00670">
    <property type="entry name" value="D_2_HYDROXYACID_DH_2"/>
    <property type="match status" value="1"/>
</dbReference>
<dbReference type="AlphaFoldDB" id="A0A511NF94"/>
<dbReference type="SUPFAM" id="SSF52283">
    <property type="entry name" value="Formate/glycerate dehydrogenase catalytic domain-like"/>
    <property type="match status" value="1"/>
</dbReference>
<dbReference type="GO" id="GO:0051287">
    <property type="term" value="F:NAD binding"/>
    <property type="evidence" value="ECO:0007669"/>
    <property type="project" value="InterPro"/>
</dbReference>
<reference evidence="7 8" key="1">
    <citation type="submission" date="2019-07" db="EMBL/GenBank/DDBJ databases">
        <title>Whole genome shotgun sequence of Empedobacter brevis NBRC 14943.</title>
        <authorList>
            <person name="Hosoyama A."/>
            <person name="Uohara A."/>
            <person name="Ohji S."/>
            <person name="Ichikawa N."/>
        </authorList>
    </citation>
    <scope>NUCLEOTIDE SEQUENCE [LARGE SCALE GENOMIC DNA]</scope>
    <source>
        <strain evidence="7 8">NBRC 14943</strain>
    </source>
</reference>
<gene>
    <name evidence="7" type="primary">hslI</name>
    <name evidence="7" type="ORF">EB1_09380</name>
</gene>
<dbReference type="STRING" id="1218108.GCA_000382425_01672"/>